<protein>
    <recommendedName>
        <fullName evidence="3">PE domain-containing protein</fullName>
    </recommendedName>
</protein>
<proteinExistence type="predicted"/>
<dbReference type="Proteomes" id="UP000646749">
    <property type="component" value="Unassembled WGS sequence"/>
</dbReference>
<evidence type="ECO:0000313" key="1">
    <source>
        <dbReference type="EMBL" id="GIG91437.1"/>
    </source>
</evidence>
<keyword evidence="2" id="KW-1185">Reference proteome</keyword>
<dbReference type="RefSeq" id="WP_377475970.1">
    <property type="nucleotide sequence ID" value="NZ_JBHTIQ010000124.1"/>
</dbReference>
<comment type="caution">
    <text evidence="1">The sequence shown here is derived from an EMBL/GenBank/DDBJ whole genome shotgun (WGS) entry which is preliminary data.</text>
</comment>
<dbReference type="EMBL" id="BONW01000038">
    <property type="protein sequence ID" value="GIG91437.1"/>
    <property type="molecule type" value="Genomic_DNA"/>
</dbReference>
<reference evidence="1 2" key="1">
    <citation type="submission" date="2021-01" db="EMBL/GenBank/DDBJ databases">
        <title>Whole genome shotgun sequence of Plantactinospora endophytica NBRC 110450.</title>
        <authorList>
            <person name="Komaki H."/>
            <person name="Tamura T."/>
        </authorList>
    </citation>
    <scope>NUCLEOTIDE SEQUENCE [LARGE SCALE GENOMIC DNA]</scope>
    <source>
        <strain evidence="1 2">NBRC 110450</strain>
    </source>
</reference>
<organism evidence="1 2">
    <name type="scientific">Plantactinospora endophytica</name>
    <dbReference type="NCBI Taxonomy" id="673535"/>
    <lineage>
        <taxon>Bacteria</taxon>
        <taxon>Bacillati</taxon>
        <taxon>Actinomycetota</taxon>
        <taxon>Actinomycetes</taxon>
        <taxon>Micromonosporales</taxon>
        <taxon>Micromonosporaceae</taxon>
        <taxon>Plantactinospora</taxon>
    </lineage>
</organism>
<evidence type="ECO:0008006" key="3">
    <source>
        <dbReference type="Google" id="ProtNLM"/>
    </source>
</evidence>
<evidence type="ECO:0000313" key="2">
    <source>
        <dbReference type="Proteomes" id="UP000646749"/>
    </source>
</evidence>
<accession>A0ABQ4E9M1</accession>
<gene>
    <name evidence="1" type="ORF">Pen02_63730</name>
</gene>
<name>A0ABQ4E9M1_9ACTN</name>
<sequence>MPSTGTDLGADLYGLWRAGSDNLPAVAEEYDAAARLVGDTNSGLANAFMRPTQLGGPYGPTHGPWRSFRDELESILSDTAVNLELVGEALRLAASEYARTDSAAGAEFDRLRQANG</sequence>